<keyword evidence="3 5" id="KW-0687">Ribonucleoprotein</keyword>
<dbReference type="Pfam" id="PF00831">
    <property type="entry name" value="Ribosomal_L29"/>
    <property type="match status" value="1"/>
</dbReference>
<dbReference type="InterPro" id="IPR018254">
    <property type="entry name" value="Ribosomal_uL29_CS"/>
</dbReference>
<keyword evidence="2 5" id="KW-0689">Ribosomal protein</keyword>
<evidence type="ECO:0000256" key="2">
    <source>
        <dbReference type="ARBA" id="ARBA00022980"/>
    </source>
</evidence>
<dbReference type="Gene3D" id="1.10.287.310">
    <property type="match status" value="1"/>
</dbReference>
<dbReference type="GO" id="GO:1990904">
    <property type="term" value="C:ribonucleoprotein complex"/>
    <property type="evidence" value="ECO:0007669"/>
    <property type="project" value="UniProtKB-KW"/>
</dbReference>
<evidence type="ECO:0000256" key="1">
    <source>
        <dbReference type="ARBA" id="ARBA00009254"/>
    </source>
</evidence>
<keyword evidence="7" id="KW-1185">Reference proteome</keyword>
<dbReference type="SUPFAM" id="SSF46561">
    <property type="entry name" value="Ribosomal protein L29 (L29p)"/>
    <property type="match status" value="1"/>
</dbReference>
<dbReference type="HAMAP" id="MF_00374">
    <property type="entry name" value="Ribosomal_uL29"/>
    <property type="match status" value="1"/>
</dbReference>
<dbReference type="PROSITE" id="PS00579">
    <property type="entry name" value="RIBOSOMAL_L29"/>
    <property type="match status" value="1"/>
</dbReference>
<organism evidence="6 7">
    <name type="scientific">Cesiribacter andamanensis AMV16</name>
    <dbReference type="NCBI Taxonomy" id="1279009"/>
    <lineage>
        <taxon>Bacteria</taxon>
        <taxon>Pseudomonadati</taxon>
        <taxon>Bacteroidota</taxon>
        <taxon>Cytophagia</taxon>
        <taxon>Cytophagales</taxon>
        <taxon>Cesiribacteraceae</taxon>
        <taxon>Cesiribacter</taxon>
    </lineage>
</organism>
<dbReference type="eggNOG" id="COG0255">
    <property type="taxonomic scope" value="Bacteria"/>
</dbReference>
<dbReference type="STRING" id="1279009.ADICEAN_00784"/>
<dbReference type="GO" id="GO:0006412">
    <property type="term" value="P:translation"/>
    <property type="evidence" value="ECO:0007669"/>
    <property type="project" value="UniProtKB-UniRule"/>
</dbReference>
<dbReference type="NCBIfam" id="TIGR00012">
    <property type="entry name" value="L29"/>
    <property type="match status" value="1"/>
</dbReference>
<reference evidence="6 7" key="1">
    <citation type="journal article" date="2013" name="Genome Announc.">
        <title>Draft Genome Sequence of Cesiribacter andamanensis Strain AMV16T, Isolated from a Soil Sample from a Mud Volcano in the Andaman Islands, India.</title>
        <authorList>
            <person name="Shivaji S."/>
            <person name="Ara S."/>
            <person name="Begum Z."/>
            <person name="Srinivas T.N."/>
            <person name="Singh A."/>
            <person name="Kumar Pinnaka A."/>
        </authorList>
    </citation>
    <scope>NUCLEOTIDE SEQUENCE [LARGE SCALE GENOMIC DNA]</scope>
    <source>
        <strain evidence="6 7">AMV16</strain>
    </source>
</reference>
<dbReference type="AlphaFoldDB" id="M7P0B0"/>
<dbReference type="GO" id="GO:0005840">
    <property type="term" value="C:ribosome"/>
    <property type="evidence" value="ECO:0007669"/>
    <property type="project" value="UniProtKB-KW"/>
</dbReference>
<dbReference type="OrthoDB" id="5296761at2"/>
<dbReference type="InterPro" id="IPR001854">
    <property type="entry name" value="Ribosomal_uL29"/>
</dbReference>
<dbReference type="GO" id="GO:0003735">
    <property type="term" value="F:structural constituent of ribosome"/>
    <property type="evidence" value="ECO:0007669"/>
    <property type="project" value="InterPro"/>
</dbReference>
<sequence>MKNQEIRSLSADELKERIAAEKEGLQKLKFAHEISPVENPMKIRHSRRLIAKMETELRAKEITN</sequence>
<comment type="similarity">
    <text evidence="1 5">Belongs to the universal ribosomal protein uL29 family.</text>
</comment>
<evidence type="ECO:0000256" key="4">
    <source>
        <dbReference type="ARBA" id="ARBA00035204"/>
    </source>
</evidence>
<evidence type="ECO:0000313" key="7">
    <source>
        <dbReference type="Proteomes" id="UP000011910"/>
    </source>
</evidence>
<evidence type="ECO:0000313" key="6">
    <source>
        <dbReference type="EMBL" id="EMR04044.1"/>
    </source>
</evidence>
<evidence type="ECO:0000256" key="3">
    <source>
        <dbReference type="ARBA" id="ARBA00023274"/>
    </source>
</evidence>
<protein>
    <recommendedName>
        <fullName evidence="4 5">Large ribosomal subunit protein uL29</fullName>
    </recommendedName>
</protein>
<comment type="caution">
    <text evidence="6">The sequence shown here is derived from an EMBL/GenBank/DDBJ whole genome shotgun (WGS) entry which is preliminary data.</text>
</comment>
<dbReference type="RefSeq" id="WP_009194190.1">
    <property type="nucleotide sequence ID" value="NZ_AODQ01000012.1"/>
</dbReference>
<gene>
    <name evidence="5 6" type="primary">rpmC</name>
    <name evidence="6" type="ORF">ADICEAN_00784</name>
</gene>
<dbReference type="EMBL" id="AODQ01000012">
    <property type="protein sequence ID" value="EMR04044.1"/>
    <property type="molecule type" value="Genomic_DNA"/>
</dbReference>
<accession>M7P0B0</accession>
<evidence type="ECO:0000256" key="5">
    <source>
        <dbReference type="HAMAP-Rule" id="MF_00374"/>
    </source>
</evidence>
<proteinExistence type="inferred from homology"/>
<dbReference type="InterPro" id="IPR036049">
    <property type="entry name" value="Ribosomal_uL29_sf"/>
</dbReference>
<dbReference type="Proteomes" id="UP000011910">
    <property type="component" value="Unassembled WGS sequence"/>
</dbReference>
<name>M7P0B0_9BACT</name>
<dbReference type="CDD" id="cd00427">
    <property type="entry name" value="Ribosomal_L29_HIP"/>
    <property type="match status" value="1"/>
</dbReference>